<keyword evidence="9" id="KW-1185">Reference proteome</keyword>
<evidence type="ECO:0000256" key="3">
    <source>
        <dbReference type="ARBA" id="ARBA00015281"/>
    </source>
</evidence>
<dbReference type="EMBL" id="BSNK01000002">
    <property type="protein sequence ID" value="GLQ24004.1"/>
    <property type="molecule type" value="Genomic_DNA"/>
</dbReference>
<keyword evidence="4" id="KW-0449">Lipoprotein</keyword>
<dbReference type="RefSeq" id="WP_284389997.1">
    <property type="nucleotide sequence ID" value="NZ_BSNK01000002.1"/>
</dbReference>
<evidence type="ECO:0000256" key="6">
    <source>
        <dbReference type="SAM" id="SignalP"/>
    </source>
</evidence>
<evidence type="ECO:0000259" key="7">
    <source>
        <dbReference type="Pfam" id="PF05433"/>
    </source>
</evidence>
<feature type="chain" id="PRO_5046224546" description="17 kDa surface antigen" evidence="6">
    <location>
        <begin position="36"/>
        <end position="248"/>
    </location>
</feature>
<feature type="compositionally biased region" description="Low complexity" evidence="5">
    <location>
        <begin position="166"/>
        <end position="179"/>
    </location>
</feature>
<dbReference type="Proteomes" id="UP001161391">
    <property type="component" value="Unassembled WGS sequence"/>
</dbReference>
<keyword evidence="6" id="KW-0732">Signal</keyword>
<sequence>MTRTRSRQTTFTTAKAVLAIGALAGPMLANTPAFAQYYSSNTAAYEQCERRDDTTQIIGGVLGGVVGGLLGNEIDKGDGTVGTVVGAGLGTYAGARLGNRNCTQYNTSQYRAPQPYRTTTYVQPTYTQSYPTRTYTQPTYTQRTYTGRHPTRTYSQPSYRHVTHQPSTYTRTHYPTTRYSQPSYQPATYVAPRHYPQPHYSSSVSTVTQGSYQGSYYGASSGQLQIVDPQTGASRTISQAEYDRYYRR</sequence>
<protein>
    <recommendedName>
        <fullName evidence="3">17 kDa surface antigen</fullName>
    </recommendedName>
</protein>
<comment type="similarity">
    <text evidence="2">Belongs to the rickettsiale 17 kDa surface antigen family.</text>
</comment>
<dbReference type="Pfam" id="PF05433">
    <property type="entry name" value="Rick_17kDa_Anti"/>
    <property type="match status" value="1"/>
</dbReference>
<reference evidence="8" key="1">
    <citation type="journal article" date="2014" name="Int. J. Syst. Evol. Microbiol.">
        <title>Complete genome of a new Firmicutes species belonging to the dominant human colonic microbiota ('Ruminococcus bicirculans') reveals two chromosomes and a selective capacity to utilize plant glucans.</title>
        <authorList>
            <consortium name="NISC Comparative Sequencing Program"/>
            <person name="Wegmann U."/>
            <person name="Louis P."/>
            <person name="Goesmann A."/>
            <person name="Henrissat B."/>
            <person name="Duncan S.H."/>
            <person name="Flint H.J."/>
        </authorList>
    </citation>
    <scope>NUCLEOTIDE SEQUENCE</scope>
    <source>
        <strain evidence="8">NBRC 108219</strain>
    </source>
</reference>
<gene>
    <name evidence="8" type="ORF">GCM10007853_18780</name>
</gene>
<proteinExistence type="inferred from homology"/>
<evidence type="ECO:0000256" key="2">
    <source>
        <dbReference type="ARBA" id="ARBA00008681"/>
    </source>
</evidence>
<comment type="caution">
    <text evidence="8">The sequence shown here is derived from an EMBL/GenBank/DDBJ whole genome shotgun (WGS) entry which is preliminary data.</text>
</comment>
<evidence type="ECO:0000313" key="9">
    <source>
        <dbReference type="Proteomes" id="UP001161391"/>
    </source>
</evidence>
<dbReference type="InterPro" id="IPR008816">
    <property type="entry name" value="Gly_zipper_2TM_dom"/>
</dbReference>
<evidence type="ECO:0000256" key="4">
    <source>
        <dbReference type="ARBA" id="ARBA00023288"/>
    </source>
</evidence>
<evidence type="ECO:0000313" key="8">
    <source>
        <dbReference type="EMBL" id="GLQ24004.1"/>
    </source>
</evidence>
<feature type="region of interest" description="Disordered" evidence="5">
    <location>
        <begin position="143"/>
        <end position="179"/>
    </location>
</feature>
<name>A0ABQ5V8Z6_9PROT</name>
<accession>A0ABQ5V8Z6</accession>
<organism evidence="8 9">
    <name type="scientific">Algimonas ampicilliniresistens</name>
    <dbReference type="NCBI Taxonomy" id="1298735"/>
    <lineage>
        <taxon>Bacteria</taxon>
        <taxon>Pseudomonadati</taxon>
        <taxon>Pseudomonadota</taxon>
        <taxon>Alphaproteobacteria</taxon>
        <taxon>Maricaulales</taxon>
        <taxon>Robiginitomaculaceae</taxon>
        <taxon>Algimonas</taxon>
    </lineage>
</organism>
<feature type="signal peptide" evidence="6">
    <location>
        <begin position="1"/>
        <end position="35"/>
    </location>
</feature>
<comment type="subcellular location">
    <subcellularLocation>
        <location evidence="1">Cell outer membrane</location>
        <topology evidence="1">Lipid-anchor</topology>
    </subcellularLocation>
</comment>
<feature type="domain" description="Glycine zipper 2TM" evidence="7">
    <location>
        <begin position="58"/>
        <end position="97"/>
    </location>
</feature>
<evidence type="ECO:0000256" key="1">
    <source>
        <dbReference type="ARBA" id="ARBA00004459"/>
    </source>
</evidence>
<reference evidence="8" key="2">
    <citation type="submission" date="2023-01" db="EMBL/GenBank/DDBJ databases">
        <title>Draft genome sequence of Algimonas ampicilliniresistens strain NBRC 108219.</title>
        <authorList>
            <person name="Sun Q."/>
            <person name="Mori K."/>
        </authorList>
    </citation>
    <scope>NUCLEOTIDE SEQUENCE</scope>
    <source>
        <strain evidence="8">NBRC 108219</strain>
    </source>
</reference>
<evidence type="ECO:0000256" key="5">
    <source>
        <dbReference type="SAM" id="MobiDB-lite"/>
    </source>
</evidence>